<sequence>MEVRKVQITGGSSYIVSLPKEWIRNSNIKKNDPLGLIIQPDGSLTVTPKITGKIVERIKEFDLKGVNDHETLYRLLIGAYVTGYNTIRITSHGRLPSYAHRAVRMFIQSSIGQEVSEETETTIIIKDLLNPGEMPFENVISRMKVIIEGMLGDSMFALKTRDTDLADDVMSREKDVNRLYWLISRQYNLLLRNISLSGEMGMDVDKALHYLQASRVLERAGDQVESIAENVQSLLFVSIEKRALDTIQSLSSEAIEILDSSIEAFFNNDLKKTTETINKAKLFGNKCNDASQELFDIGRLGIVSIAYIIGHLKRIGEYASVISDISINYIVMNDEPLK</sequence>
<evidence type="ECO:0000259" key="1">
    <source>
        <dbReference type="SMART" id="SM00966"/>
    </source>
</evidence>
<organism evidence="2 3">
    <name type="scientific">Methanochimaera problematica</name>
    <dbReference type="NCBI Taxonomy" id="2609417"/>
    <lineage>
        <taxon>Archaea</taxon>
        <taxon>Methanobacteriati</taxon>
        <taxon>Methanobacteriota</taxon>
        <taxon>Stenosarchaea group</taxon>
        <taxon>Methanomicrobia</taxon>
        <taxon>Methanomicrobiales</taxon>
        <taxon>Methanomicrobiaceae</taxon>
        <taxon>Methanochimaera</taxon>
    </lineage>
</organism>
<dbReference type="Pfam" id="PF04014">
    <property type="entry name" value="MazE_antitoxin"/>
    <property type="match status" value="1"/>
</dbReference>
<reference evidence="2 3" key="1">
    <citation type="submission" date="2019-09" db="EMBL/GenBank/DDBJ databases">
        <title>The complete genome of Methanoplanus sp. FWC-SCC4.</title>
        <authorList>
            <person name="Chen S.-C."/>
            <person name="Zhou Y.-Z."/>
            <person name="Lai M.-C."/>
        </authorList>
    </citation>
    <scope>NUCLEOTIDE SEQUENCE [LARGE SCALE GENOMIC DNA]</scope>
    <source>
        <strain evidence="2 3">FWC-SCC4</strain>
    </source>
</reference>
<name>A0AA97I4C1_9EURY</name>
<dbReference type="KEGG" id="mefw:F1737_05425"/>
<gene>
    <name evidence="2" type="ORF">F1737_05425</name>
</gene>
<dbReference type="SMART" id="SM00966">
    <property type="entry name" value="SpoVT_AbrB"/>
    <property type="match status" value="1"/>
</dbReference>
<dbReference type="PANTHER" id="PTHR42930:SF2">
    <property type="entry name" value="PHOU DOMAIN-CONTAINING PROTEIN"/>
    <property type="match status" value="1"/>
</dbReference>
<dbReference type="GO" id="GO:0030643">
    <property type="term" value="P:intracellular phosphate ion homeostasis"/>
    <property type="evidence" value="ECO:0007669"/>
    <property type="project" value="InterPro"/>
</dbReference>
<dbReference type="InterPro" id="IPR028366">
    <property type="entry name" value="PhoU"/>
</dbReference>
<proteinExistence type="predicted"/>
<dbReference type="GeneID" id="85229598"/>
<feature type="domain" description="SpoVT-AbrB" evidence="1">
    <location>
        <begin position="8"/>
        <end position="54"/>
    </location>
</feature>
<dbReference type="AlphaFoldDB" id="A0AA97I4C1"/>
<dbReference type="Gene3D" id="1.20.58.220">
    <property type="entry name" value="Phosphate transport system protein phou homolog 2, domain 2"/>
    <property type="match status" value="1"/>
</dbReference>
<dbReference type="Pfam" id="PF01895">
    <property type="entry name" value="PhoU"/>
    <property type="match status" value="1"/>
</dbReference>
<dbReference type="EMBL" id="CP043875">
    <property type="protein sequence ID" value="WOF16186.1"/>
    <property type="molecule type" value="Genomic_DNA"/>
</dbReference>
<evidence type="ECO:0000313" key="2">
    <source>
        <dbReference type="EMBL" id="WOF16186.1"/>
    </source>
</evidence>
<dbReference type="InterPro" id="IPR007159">
    <property type="entry name" value="SpoVT-AbrB_dom"/>
</dbReference>
<dbReference type="InterPro" id="IPR038078">
    <property type="entry name" value="PhoU-like_sf"/>
</dbReference>
<dbReference type="RefSeq" id="WP_317137769.1">
    <property type="nucleotide sequence ID" value="NZ_CP043875.1"/>
</dbReference>
<dbReference type="Proteomes" id="UP001301797">
    <property type="component" value="Chromosome"/>
</dbReference>
<evidence type="ECO:0000313" key="3">
    <source>
        <dbReference type="Proteomes" id="UP001301797"/>
    </source>
</evidence>
<dbReference type="GO" id="GO:0045936">
    <property type="term" value="P:negative regulation of phosphate metabolic process"/>
    <property type="evidence" value="ECO:0007669"/>
    <property type="project" value="InterPro"/>
</dbReference>
<keyword evidence="3" id="KW-1185">Reference proteome</keyword>
<dbReference type="PANTHER" id="PTHR42930">
    <property type="entry name" value="PHOSPHATE-SPECIFIC TRANSPORT SYSTEM ACCESSORY PROTEIN PHOU"/>
    <property type="match status" value="1"/>
</dbReference>
<dbReference type="SUPFAM" id="SSF109755">
    <property type="entry name" value="PhoU-like"/>
    <property type="match status" value="1"/>
</dbReference>
<dbReference type="GO" id="GO:0003677">
    <property type="term" value="F:DNA binding"/>
    <property type="evidence" value="ECO:0007669"/>
    <property type="project" value="InterPro"/>
</dbReference>
<accession>A0AA97I4C1</accession>
<protein>
    <submittedName>
        <fullName evidence="2">Phosphate uptake regulator PhoU</fullName>
    </submittedName>
</protein>
<dbReference type="InterPro" id="IPR026022">
    <property type="entry name" value="PhoU_dom"/>
</dbReference>